<dbReference type="EC" id="3.1.3.-" evidence="1"/>
<keyword evidence="1" id="KW-0378">Hydrolase</keyword>
<dbReference type="PANTHER" id="PTHR10000:SF53">
    <property type="entry name" value="5-AMINO-6-(5-PHOSPHO-D-RIBITYLAMINO)URACIL PHOSPHATASE YBJI-RELATED"/>
    <property type="match status" value="1"/>
</dbReference>
<evidence type="ECO:0000313" key="1">
    <source>
        <dbReference type="EMBL" id="MDV2621287.1"/>
    </source>
</evidence>
<reference evidence="1" key="2">
    <citation type="submission" date="2023-10" db="EMBL/GenBank/DDBJ databases">
        <authorList>
            <person name="Khurajog B."/>
        </authorList>
    </citation>
    <scope>NUCLEOTIDE SEQUENCE</scope>
    <source>
        <strain evidence="1">BF9</strain>
    </source>
</reference>
<dbReference type="Gene3D" id="3.30.1240.10">
    <property type="match status" value="1"/>
</dbReference>
<dbReference type="PANTHER" id="PTHR10000">
    <property type="entry name" value="PHOSPHOSERINE PHOSPHATASE"/>
    <property type="match status" value="1"/>
</dbReference>
<dbReference type="InterPro" id="IPR000150">
    <property type="entry name" value="Cof"/>
</dbReference>
<dbReference type="SUPFAM" id="SSF56784">
    <property type="entry name" value="HAD-like"/>
    <property type="match status" value="1"/>
</dbReference>
<protein>
    <submittedName>
        <fullName evidence="1">Cof-type HAD-IIB family hydrolase</fullName>
        <ecNumber evidence="1">3.1.3.-</ecNumber>
    </submittedName>
</protein>
<sequence>MTEIRLIASDIDGTFLNDQREFDRSRFQAQLDELSRRQIKFVVASGNQLAHCQEVFAGIEGDLTFVAEDGALTVEQGKVLDENPLKPALLRDALDYLMSTPGFAEAKLILSTRQQAFTNMVPSDADWKDSAYFYQHLTPVAKLTAVNEPIYKIDIHWSGLTDVRPQAEQLQNALGDDLGCVMSGLGGMDVTMPHVTKAYGLTQLQNLWQISMDETMAFGDTQNDEAMLQHARLGYAMKNAEPEAKKATKLITKLDNNHSGVLDMIERLLAGEIK</sequence>
<dbReference type="AlphaFoldDB" id="A0AAP3U115"/>
<dbReference type="CDD" id="cd07518">
    <property type="entry name" value="HAD_YbiV-Like"/>
    <property type="match status" value="1"/>
</dbReference>
<dbReference type="NCBIfam" id="TIGR01484">
    <property type="entry name" value="HAD-SF-IIB"/>
    <property type="match status" value="1"/>
</dbReference>
<name>A0AAP3U115_PEDAC</name>
<dbReference type="GeneID" id="57365163"/>
<dbReference type="Proteomes" id="UP001280897">
    <property type="component" value="Unassembled WGS sequence"/>
</dbReference>
<comment type="caution">
    <text evidence="1">The sequence shown here is derived from an EMBL/GenBank/DDBJ whole genome shotgun (WGS) entry which is preliminary data.</text>
</comment>
<dbReference type="GO" id="GO:0005829">
    <property type="term" value="C:cytosol"/>
    <property type="evidence" value="ECO:0007669"/>
    <property type="project" value="TreeGrafter"/>
</dbReference>
<evidence type="ECO:0000313" key="2">
    <source>
        <dbReference type="Proteomes" id="UP001280897"/>
    </source>
</evidence>
<accession>A0AAP3U115</accession>
<dbReference type="EMBL" id="JAWJAV010000003">
    <property type="protein sequence ID" value="MDV2621287.1"/>
    <property type="molecule type" value="Genomic_DNA"/>
</dbReference>
<dbReference type="GO" id="GO:0000287">
    <property type="term" value="F:magnesium ion binding"/>
    <property type="evidence" value="ECO:0007669"/>
    <property type="project" value="TreeGrafter"/>
</dbReference>
<gene>
    <name evidence="1" type="ORF">R0G89_06020</name>
</gene>
<dbReference type="SFLD" id="SFLDS00003">
    <property type="entry name" value="Haloacid_Dehalogenase"/>
    <property type="match status" value="1"/>
</dbReference>
<dbReference type="InterPro" id="IPR023214">
    <property type="entry name" value="HAD_sf"/>
</dbReference>
<dbReference type="Gene3D" id="3.40.50.1000">
    <property type="entry name" value="HAD superfamily/HAD-like"/>
    <property type="match status" value="1"/>
</dbReference>
<reference evidence="1" key="1">
    <citation type="journal article" date="2023" name="PeerJ">
        <title>Selection and evaluation of lactic acid bacteria from chicken feces in Thailand as potential probiotics.</title>
        <authorList>
            <person name="Khurajog B."/>
            <person name="Disastra Y."/>
            <person name="Lawwyne L.D."/>
            <person name="Sirichokchatchawan W."/>
            <person name="Niyomtham W."/>
            <person name="Yindee J."/>
            <person name="Hampson D.J."/>
            <person name="Prapasarakul N."/>
        </authorList>
    </citation>
    <scope>NUCLEOTIDE SEQUENCE</scope>
    <source>
        <strain evidence="1">BF9</strain>
    </source>
</reference>
<organism evidence="1 2">
    <name type="scientific">Pediococcus acidilactici</name>
    <dbReference type="NCBI Taxonomy" id="1254"/>
    <lineage>
        <taxon>Bacteria</taxon>
        <taxon>Bacillati</taxon>
        <taxon>Bacillota</taxon>
        <taxon>Bacilli</taxon>
        <taxon>Lactobacillales</taxon>
        <taxon>Lactobacillaceae</taxon>
        <taxon>Pediococcus</taxon>
        <taxon>Pediococcus acidilactici group</taxon>
    </lineage>
</organism>
<dbReference type="GO" id="GO:0016791">
    <property type="term" value="F:phosphatase activity"/>
    <property type="evidence" value="ECO:0007669"/>
    <property type="project" value="UniProtKB-ARBA"/>
</dbReference>
<dbReference type="InterPro" id="IPR006379">
    <property type="entry name" value="HAD-SF_hydro_IIB"/>
</dbReference>
<dbReference type="NCBIfam" id="TIGR00099">
    <property type="entry name" value="Cof-subfamily"/>
    <property type="match status" value="1"/>
</dbReference>
<dbReference type="KEGG" id="paci:A4V11_08335"/>
<dbReference type="Pfam" id="PF08282">
    <property type="entry name" value="Hydrolase_3"/>
    <property type="match status" value="1"/>
</dbReference>
<proteinExistence type="predicted"/>
<dbReference type="RefSeq" id="WP_008841225.1">
    <property type="nucleotide sequence ID" value="NZ_CP015206.1"/>
</dbReference>
<dbReference type="SFLD" id="SFLDG01140">
    <property type="entry name" value="C2.B:_Phosphomannomutase_and_P"/>
    <property type="match status" value="1"/>
</dbReference>
<dbReference type="InterPro" id="IPR036412">
    <property type="entry name" value="HAD-like_sf"/>
</dbReference>